<comment type="subcellular location">
    <subcellularLocation>
        <location evidence="1">Cytoplasm</location>
    </subcellularLocation>
</comment>
<dbReference type="PROSITE" id="PS51900">
    <property type="entry name" value="CB"/>
    <property type="match status" value="1"/>
</dbReference>
<evidence type="ECO:0000256" key="9">
    <source>
        <dbReference type="PROSITE-ProRule" id="PRU01248"/>
    </source>
</evidence>
<evidence type="ECO:0000256" key="7">
    <source>
        <dbReference type="ARBA" id="ARBA00037721"/>
    </source>
</evidence>
<keyword evidence="6" id="KW-0233">DNA recombination</keyword>
<evidence type="ECO:0000259" key="10">
    <source>
        <dbReference type="PROSITE" id="PS51898"/>
    </source>
</evidence>
<dbReference type="OrthoDB" id="9801717at2"/>
<dbReference type="Pfam" id="PF13495">
    <property type="entry name" value="Phage_int_SAM_4"/>
    <property type="match status" value="1"/>
</dbReference>
<evidence type="ECO:0000256" key="3">
    <source>
        <dbReference type="ARBA" id="ARBA00022490"/>
    </source>
</evidence>
<dbReference type="Gene3D" id="1.10.150.130">
    <property type="match status" value="1"/>
</dbReference>
<evidence type="ECO:0000256" key="8">
    <source>
        <dbReference type="ARBA" id="ARBA00038613"/>
    </source>
</evidence>
<reference evidence="12 13" key="1">
    <citation type="submission" date="2018-11" db="EMBL/GenBank/DDBJ databases">
        <title>Draft genome analysis of Rheinheimera mesophila isolated from an industrial waste site.</title>
        <authorList>
            <person name="Yu Q."/>
            <person name="Qi Y."/>
            <person name="Zhang H."/>
            <person name="Lu Y."/>
            <person name="Pu J."/>
        </authorList>
    </citation>
    <scope>NUCLEOTIDE SEQUENCE [LARGE SCALE GENOMIC DNA]</scope>
    <source>
        <strain evidence="12 13">IITR13</strain>
    </source>
</reference>
<organism evidence="12 13">
    <name type="scientific">Rheinheimera mesophila</name>
    <dbReference type="NCBI Taxonomy" id="1547515"/>
    <lineage>
        <taxon>Bacteria</taxon>
        <taxon>Pseudomonadati</taxon>
        <taxon>Pseudomonadota</taxon>
        <taxon>Gammaproteobacteria</taxon>
        <taxon>Chromatiales</taxon>
        <taxon>Chromatiaceae</taxon>
        <taxon>Rheinheimera</taxon>
    </lineage>
</organism>
<dbReference type="Proteomes" id="UP000276260">
    <property type="component" value="Unassembled WGS sequence"/>
</dbReference>
<dbReference type="InterPro" id="IPR004107">
    <property type="entry name" value="Integrase_SAM-like_N"/>
</dbReference>
<keyword evidence="4" id="KW-0229">DNA integration</keyword>
<accession>A0A3P3QEI7</accession>
<evidence type="ECO:0000256" key="1">
    <source>
        <dbReference type="ARBA" id="ARBA00004496"/>
    </source>
</evidence>
<keyword evidence="13" id="KW-1185">Reference proteome</keyword>
<proteinExistence type="inferred from homology"/>
<comment type="similarity">
    <text evidence="2">Belongs to the 'phage' integrase family.</text>
</comment>
<protein>
    <submittedName>
        <fullName evidence="12">Integron integrase</fullName>
    </submittedName>
</protein>
<dbReference type="InterPro" id="IPR011946">
    <property type="entry name" value="Integrase_integron-type"/>
</dbReference>
<keyword evidence="3" id="KW-0963">Cytoplasm</keyword>
<name>A0A3P3QEI7_9GAMM</name>
<evidence type="ECO:0000313" key="12">
    <source>
        <dbReference type="EMBL" id="RRJ19518.1"/>
    </source>
</evidence>
<dbReference type="FunFam" id="1.10.443.10:FF:000007">
    <property type="entry name" value="Tyrosine recombinase XerC"/>
    <property type="match status" value="1"/>
</dbReference>
<evidence type="ECO:0000256" key="4">
    <source>
        <dbReference type="ARBA" id="ARBA00022908"/>
    </source>
</evidence>
<dbReference type="InterPro" id="IPR050090">
    <property type="entry name" value="Tyrosine_recombinase_XerCD"/>
</dbReference>
<dbReference type="InterPro" id="IPR044068">
    <property type="entry name" value="CB"/>
</dbReference>
<dbReference type="GO" id="GO:0015074">
    <property type="term" value="P:DNA integration"/>
    <property type="evidence" value="ECO:0007669"/>
    <property type="project" value="UniProtKB-KW"/>
</dbReference>
<comment type="subunit">
    <text evidence="8">Forms a cyclic heterotetrameric complex composed of two molecules of XerC and two molecules of XerD.</text>
</comment>
<dbReference type="PANTHER" id="PTHR30349">
    <property type="entry name" value="PHAGE INTEGRASE-RELATED"/>
    <property type="match status" value="1"/>
</dbReference>
<dbReference type="GO" id="GO:0005737">
    <property type="term" value="C:cytoplasm"/>
    <property type="evidence" value="ECO:0007669"/>
    <property type="project" value="UniProtKB-SubCell"/>
</dbReference>
<dbReference type="InterPro" id="IPR010998">
    <property type="entry name" value="Integrase_recombinase_N"/>
</dbReference>
<dbReference type="RefSeq" id="WP_046518472.1">
    <property type="nucleotide sequence ID" value="NZ_LAVS01000002.1"/>
</dbReference>
<comment type="function">
    <text evidence="7">Site-specific tyrosine recombinase, which acts by catalyzing the cutting and rejoining of the recombining DNA molecules. The XerC-XerD complex is essential to convert dimers of the bacterial chromosome into monomers to permit their segregation at cell division. It also contributes to the segregational stability of plasmids.</text>
</comment>
<dbReference type="InterPro" id="IPR011010">
    <property type="entry name" value="DNA_brk_join_enz"/>
</dbReference>
<dbReference type="PROSITE" id="PS51898">
    <property type="entry name" value="TYR_RECOMBINASE"/>
    <property type="match status" value="1"/>
</dbReference>
<evidence type="ECO:0000256" key="2">
    <source>
        <dbReference type="ARBA" id="ARBA00008857"/>
    </source>
</evidence>
<dbReference type="Gene3D" id="1.10.443.10">
    <property type="entry name" value="Intergrase catalytic core"/>
    <property type="match status" value="1"/>
</dbReference>
<dbReference type="NCBIfam" id="TIGR02249">
    <property type="entry name" value="integrase_gron"/>
    <property type="match status" value="1"/>
</dbReference>
<dbReference type="GO" id="GO:0006310">
    <property type="term" value="P:DNA recombination"/>
    <property type="evidence" value="ECO:0007669"/>
    <property type="project" value="UniProtKB-KW"/>
</dbReference>
<dbReference type="InterPro" id="IPR002104">
    <property type="entry name" value="Integrase_catalytic"/>
</dbReference>
<keyword evidence="5 9" id="KW-0238">DNA-binding</keyword>
<dbReference type="SUPFAM" id="SSF56349">
    <property type="entry name" value="DNA breaking-rejoining enzymes"/>
    <property type="match status" value="1"/>
</dbReference>
<sequence length="323" mass="37251">MASPFLDYVREFMVSRRYAKRTVETYLYWIRFYILFHHKQHPNQLSDTDVENFLSYLSNQRTVAIKTQATALNALSFLYRHIILRPLSLNLNFNKAQVAQKLPVVLTRVEVQQLLALIEPKYKLLAQLMYGSGLRLMEAVRLRVQDIDFDYLSVLVWQGKGNKNRRVTLAPELIPALKLQIEHVKQHFQTDLHNPSYAGVWLPFALARKYPAAPKEIGWHYLFPSNQLSLDPESKLIRRHHLDETTVRRAIKVAARLAKVSKNVTCHTLRHSFATHLLESGTDIRTVQEQLGHSDVKTTQIYTHVLNRGGNAVKSPLSLLLNG</sequence>
<dbReference type="AlphaFoldDB" id="A0A3P3QEI7"/>
<evidence type="ECO:0000313" key="13">
    <source>
        <dbReference type="Proteomes" id="UP000276260"/>
    </source>
</evidence>
<comment type="caution">
    <text evidence="12">The sequence shown here is derived from an EMBL/GenBank/DDBJ whole genome shotgun (WGS) entry which is preliminary data.</text>
</comment>
<dbReference type="InterPro" id="IPR013762">
    <property type="entry name" value="Integrase-like_cat_sf"/>
</dbReference>
<gene>
    <name evidence="12" type="ORF">EIK76_13780</name>
</gene>
<feature type="domain" description="Tyr recombinase" evidence="10">
    <location>
        <begin position="101"/>
        <end position="315"/>
    </location>
</feature>
<dbReference type="PANTHER" id="PTHR30349:SF64">
    <property type="entry name" value="PROPHAGE INTEGRASE INTD-RELATED"/>
    <property type="match status" value="1"/>
</dbReference>
<dbReference type="GO" id="GO:0003677">
    <property type="term" value="F:DNA binding"/>
    <property type="evidence" value="ECO:0007669"/>
    <property type="project" value="UniProtKB-UniRule"/>
</dbReference>
<dbReference type="Pfam" id="PF00589">
    <property type="entry name" value="Phage_integrase"/>
    <property type="match status" value="1"/>
</dbReference>
<evidence type="ECO:0000256" key="6">
    <source>
        <dbReference type="ARBA" id="ARBA00023172"/>
    </source>
</evidence>
<evidence type="ECO:0000256" key="5">
    <source>
        <dbReference type="ARBA" id="ARBA00023125"/>
    </source>
</evidence>
<feature type="domain" description="Core-binding (CB)" evidence="11">
    <location>
        <begin position="1"/>
        <end position="83"/>
    </location>
</feature>
<evidence type="ECO:0000259" key="11">
    <source>
        <dbReference type="PROSITE" id="PS51900"/>
    </source>
</evidence>
<dbReference type="EMBL" id="RRCF01000004">
    <property type="protein sequence ID" value="RRJ19518.1"/>
    <property type="molecule type" value="Genomic_DNA"/>
</dbReference>